<evidence type="ECO:0000256" key="1">
    <source>
        <dbReference type="SAM" id="MobiDB-lite"/>
    </source>
</evidence>
<comment type="caution">
    <text evidence="3">The sequence shown here is derived from an EMBL/GenBank/DDBJ whole genome shotgun (WGS) entry which is preliminary data.</text>
</comment>
<feature type="domain" description="Retrovirus-related Pol polyprotein from transposon TNT 1-94-like beta-barrel" evidence="2">
    <location>
        <begin position="116"/>
        <end position="149"/>
    </location>
</feature>
<evidence type="ECO:0000313" key="3">
    <source>
        <dbReference type="EMBL" id="KAG9241384.1"/>
    </source>
</evidence>
<name>A0A9P7YWP1_9HELO</name>
<gene>
    <name evidence="3" type="ORF">BJ878DRAFT_545314</name>
</gene>
<dbReference type="OrthoDB" id="1932348at2759"/>
<evidence type="ECO:0000313" key="4">
    <source>
        <dbReference type="Proteomes" id="UP000887226"/>
    </source>
</evidence>
<keyword evidence="4" id="KW-1185">Reference proteome</keyword>
<evidence type="ECO:0000259" key="2">
    <source>
        <dbReference type="Pfam" id="PF22936"/>
    </source>
</evidence>
<dbReference type="Proteomes" id="UP000887226">
    <property type="component" value="Unassembled WGS sequence"/>
</dbReference>
<dbReference type="AlphaFoldDB" id="A0A9P7YWP1"/>
<dbReference type="EMBL" id="MU254221">
    <property type="protein sequence ID" value="KAG9241384.1"/>
    <property type="molecule type" value="Genomic_DNA"/>
</dbReference>
<sequence>MEEKEQRAELLTREAGLAAFDKNGRHNTTSRNEPGSLGAEQLKARGRVLNGDLKAVSFNRKDTGRSAVKKKTAKTFAAAADEEPSRSDDHDEYITDETAALVRDLRSKHIIPPSIWAFDTGCSRHMTDQHDLFRKLETIPQRSIRAGGGGLPTFY</sequence>
<accession>A0A9P7YWP1</accession>
<organism evidence="3 4">
    <name type="scientific">Calycina marina</name>
    <dbReference type="NCBI Taxonomy" id="1763456"/>
    <lineage>
        <taxon>Eukaryota</taxon>
        <taxon>Fungi</taxon>
        <taxon>Dikarya</taxon>
        <taxon>Ascomycota</taxon>
        <taxon>Pezizomycotina</taxon>
        <taxon>Leotiomycetes</taxon>
        <taxon>Helotiales</taxon>
        <taxon>Pezizellaceae</taxon>
        <taxon>Calycina</taxon>
    </lineage>
</organism>
<dbReference type="InterPro" id="IPR054722">
    <property type="entry name" value="PolX-like_BBD"/>
</dbReference>
<feature type="region of interest" description="Disordered" evidence="1">
    <location>
        <begin position="16"/>
        <end position="39"/>
    </location>
</feature>
<reference evidence="3" key="1">
    <citation type="journal article" date="2021" name="IMA Fungus">
        <title>Genomic characterization of three marine fungi, including Emericellopsis atlantica sp. nov. with signatures of a generalist lifestyle and marine biomass degradation.</title>
        <authorList>
            <person name="Hagestad O.C."/>
            <person name="Hou L."/>
            <person name="Andersen J.H."/>
            <person name="Hansen E.H."/>
            <person name="Altermark B."/>
            <person name="Li C."/>
            <person name="Kuhnert E."/>
            <person name="Cox R.J."/>
            <person name="Crous P.W."/>
            <person name="Spatafora J.W."/>
            <person name="Lail K."/>
            <person name="Amirebrahimi M."/>
            <person name="Lipzen A."/>
            <person name="Pangilinan J."/>
            <person name="Andreopoulos W."/>
            <person name="Hayes R.D."/>
            <person name="Ng V."/>
            <person name="Grigoriev I.V."/>
            <person name="Jackson S.A."/>
            <person name="Sutton T.D.S."/>
            <person name="Dobson A.D.W."/>
            <person name="Rama T."/>
        </authorList>
    </citation>
    <scope>NUCLEOTIDE SEQUENCE</scope>
    <source>
        <strain evidence="3">TRa3180A</strain>
    </source>
</reference>
<proteinExistence type="predicted"/>
<dbReference type="Pfam" id="PF22936">
    <property type="entry name" value="Pol_BBD"/>
    <property type="match status" value="1"/>
</dbReference>
<protein>
    <recommendedName>
        <fullName evidence="2">Retrovirus-related Pol polyprotein from transposon TNT 1-94-like beta-barrel domain-containing protein</fullName>
    </recommendedName>
</protein>